<evidence type="ECO:0000256" key="4">
    <source>
        <dbReference type="RuleBase" id="RU003456"/>
    </source>
</evidence>
<dbReference type="RefSeq" id="WP_146384269.1">
    <property type="nucleotide sequence ID" value="NZ_VOHK01000001.1"/>
</dbReference>
<keyword evidence="3" id="KW-1003">Cell membrane</keyword>
<dbReference type="PANTHER" id="PTHR10884:SF14">
    <property type="entry name" value="NADH DEHYDROGENASE [UBIQUINONE] IRON-SULFUR PROTEIN 3, MITOCHONDRIAL"/>
    <property type="match status" value="1"/>
</dbReference>
<name>A0A5C5UBI3_9GAMM</name>
<dbReference type="PANTHER" id="PTHR10884">
    <property type="entry name" value="NADH DEHYDROGENASE UBIQUINONE IRON-SULFUR PROTEIN 3"/>
    <property type="match status" value="1"/>
</dbReference>
<dbReference type="HAMAP" id="MF_01357">
    <property type="entry name" value="NDH1_NuoC"/>
    <property type="match status" value="1"/>
</dbReference>
<comment type="function">
    <text evidence="3">NDH-1 shuttles electrons from NADH, via FMN and iron-sulfur (Fe-S) centers, to quinones in the respiratory chain. The immediate electron acceptor for the enzyme in this species is believed to be ubiquinone. Couples the redox reaction to proton translocation (for every two electrons transferred, four hydrogen ions are translocated across the cytoplasmic membrane), and thus conserves the redox energy in a proton gradient.</text>
</comment>
<dbReference type="InterPro" id="IPR037232">
    <property type="entry name" value="NADH_quin_OxRdtase_su_C/D-like"/>
</dbReference>
<evidence type="ECO:0000313" key="7">
    <source>
        <dbReference type="EMBL" id="TWT23253.1"/>
    </source>
</evidence>
<comment type="subcellular location">
    <subcellularLocation>
        <location evidence="3">Cell membrane</location>
        <topology evidence="3">Peripheral membrane protein</topology>
        <orientation evidence="3">Cytoplasmic side</orientation>
    </subcellularLocation>
</comment>
<dbReference type="GO" id="GO:0048038">
    <property type="term" value="F:quinone binding"/>
    <property type="evidence" value="ECO:0007669"/>
    <property type="project" value="UniProtKB-KW"/>
</dbReference>
<comment type="similarity">
    <text evidence="1 3 4">Belongs to the complex I 30 kDa subunit family.</text>
</comment>
<dbReference type="Pfam" id="PF00329">
    <property type="entry name" value="Complex1_30kDa"/>
    <property type="match status" value="1"/>
</dbReference>
<dbReference type="GO" id="GO:0008137">
    <property type="term" value="F:NADH dehydrogenase (ubiquinone) activity"/>
    <property type="evidence" value="ECO:0007669"/>
    <property type="project" value="InterPro"/>
</dbReference>
<dbReference type="NCBIfam" id="NF004730">
    <property type="entry name" value="PRK06074.1-1"/>
    <property type="match status" value="1"/>
</dbReference>
<keyword evidence="3 5" id="KW-0874">Quinone</keyword>
<dbReference type="InterPro" id="IPR010218">
    <property type="entry name" value="NADH_DH_suC"/>
</dbReference>
<keyword evidence="3" id="KW-0830">Ubiquinone</keyword>
<gene>
    <name evidence="3" type="primary">nuoC</name>
    <name evidence="7" type="ORF">FQY83_00950</name>
</gene>
<sequence length="252" mass="28046">MSEPLSAFVERLRARFPEAEVTVAQPRGEVGIVTAGDWLAACTVLRDEFGFESLVDLCGVDYLGYGSDEWDTDTSSEGFSRGVEGRGPGRFRFGEAPSQQLPQPDGEGAIPVPQRRFAAVAQLLSVRHNRRLRVTCFAPSDDLPVVSSLTGLWPVANWFEREAFDLFGIVFQGHPDLRRILTDYGFVGHPFRKDFPLIGNVEVRYDAEKKRVVYEPVTSVEPRVGVPRVIRDDARYETAVGEQAARRTGDAK</sequence>
<dbReference type="GO" id="GO:0050136">
    <property type="term" value="F:NADH dehydrogenase (quinone) (non-electrogenic) activity"/>
    <property type="evidence" value="ECO:0007669"/>
    <property type="project" value="UniProtKB-UniRule"/>
</dbReference>
<comment type="subunit">
    <text evidence="3">NDH-1 is composed of 14 different subunits. Subunits NuoB, C, D, E, F, and G constitute the peripheral sector of the complex.</text>
</comment>
<evidence type="ECO:0000313" key="8">
    <source>
        <dbReference type="Proteomes" id="UP000319980"/>
    </source>
</evidence>
<evidence type="ECO:0000256" key="2">
    <source>
        <dbReference type="ARBA" id="ARBA00022448"/>
    </source>
</evidence>
<keyword evidence="8" id="KW-1185">Reference proteome</keyword>
<keyword evidence="2 3" id="KW-0813">Transport</keyword>
<comment type="caution">
    <text evidence="7">The sequence shown here is derived from an EMBL/GenBank/DDBJ whole genome shotgun (WGS) entry which is preliminary data.</text>
</comment>
<evidence type="ECO:0000259" key="6">
    <source>
        <dbReference type="Pfam" id="PF00329"/>
    </source>
</evidence>
<keyword evidence="3 4" id="KW-0520">NAD</keyword>
<dbReference type="AlphaFoldDB" id="A0A5C5UBI3"/>
<proteinExistence type="inferred from homology"/>
<dbReference type="OrthoDB" id="9803286at2"/>
<dbReference type="Proteomes" id="UP000319980">
    <property type="component" value="Unassembled WGS sequence"/>
</dbReference>
<organism evidence="7 8">
    <name type="scientific">Luteimonas marina</name>
    <dbReference type="NCBI Taxonomy" id="488485"/>
    <lineage>
        <taxon>Bacteria</taxon>
        <taxon>Pseudomonadati</taxon>
        <taxon>Pseudomonadota</taxon>
        <taxon>Gammaproteobacteria</taxon>
        <taxon>Lysobacterales</taxon>
        <taxon>Lysobacteraceae</taxon>
        <taxon>Luteimonas</taxon>
    </lineage>
</organism>
<keyword evidence="3" id="KW-0472">Membrane</keyword>
<keyword evidence="3 4" id="KW-1278">Translocase</keyword>
<dbReference type="InterPro" id="IPR001268">
    <property type="entry name" value="NADH_UbQ_OxRdtase_30kDa_su"/>
</dbReference>
<accession>A0A5C5UBI3</accession>
<reference evidence="7 8" key="1">
    <citation type="journal article" date="2008" name="Int. J. Syst. Evol. Microbiol.">
        <title>Luteimonas marina sp. nov., isolated from seawater.</title>
        <authorList>
            <person name="Baik K.S."/>
            <person name="Park S.C."/>
            <person name="Kim M.S."/>
            <person name="Kim E.M."/>
            <person name="Park C."/>
            <person name="Chun J."/>
            <person name="Seong C.N."/>
        </authorList>
    </citation>
    <scope>NUCLEOTIDE SEQUENCE [LARGE SCALE GENOMIC DNA]</scope>
    <source>
        <strain evidence="7 8">FR1330</strain>
    </source>
</reference>
<evidence type="ECO:0000256" key="3">
    <source>
        <dbReference type="HAMAP-Rule" id="MF_01357"/>
    </source>
</evidence>
<dbReference type="EMBL" id="VOHK01000001">
    <property type="protein sequence ID" value="TWT23253.1"/>
    <property type="molecule type" value="Genomic_DNA"/>
</dbReference>
<protein>
    <recommendedName>
        <fullName evidence="3">NADH-quinone oxidoreductase subunit C</fullName>
        <ecNumber evidence="3">7.1.1.-</ecNumber>
    </recommendedName>
    <alternativeName>
        <fullName evidence="3">NADH dehydrogenase I subunit C</fullName>
    </alternativeName>
    <alternativeName>
        <fullName evidence="3">NDH-1 subunit C</fullName>
    </alternativeName>
</protein>
<feature type="domain" description="NADH:ubiquinone oxidoreductase 30kDa subunit" evidence="6">
    <location>
        <begin position="114"/>
        <end position="199"/>
    </location>
</feature>
<dbReference type="InterPro" id="IPR020396">
    <property type="entry name" value="NADH_UbQ_OxRdtase_CS"/>
</dbReference>
<evidence type="ECO:0000256" key="1">
    <source>
        <dbReference type="ARBA" id="ARBA00007569"/>
    </source>
</evidence>
<dbReference type="PROSITE" id="PS00542">
    <property type="entry name" value="COMPLEX1_30K"/>
    <property type="match status" value="1"/>
</dbReference>
<comment type="catalytic activity">
    <reaction evidence="3 5">
        <text>a quinone + NADH + 5 H(+)(in) = a quinol + NAD(+) + 4 H(+)(out)</text>
        <dbReference type="Rhea" id="RHEA:57888"/>
        <dbReference type="ChEBI" id="CHEBI:15378"/>
        <dbReference type="ChEBI" id="CHEBI:24646"/>
        <dbReference type="ChEBI" id="CHEBI:57540"/>
        <dbReference type="ChEBI" id="CHEBI:57945"/>
        <dbReference type="ChEBI" id="CHEBI:132124"/>
    </reaction>
</comment>
<dbReference type="Gene3D" id="3.30.460.80">
    <property type="entry name" value="NADH:ubiquinone oxidoreductase, 30kDa subunit"/>
    <property type="match status" value="1"/>
</dbReference>
<dbReference type="SUPFAM" id="SSF143243">
    <property type="entry name" value="Nqo5-like"/>
    <property type="match status" value="1"/>
</dbReference>
<keyword evidence="7" id="KW-0560">Oxidoreductase</keyword>
<evidence type="ECO:0000256" key="5">
    <source>
        <dbReference type="RuleBase" id="RU003582"/>
    </source>
</evidence>
<dbReference type="GO" id="GO:0005886">
    <property type="term" value="C:plasma membrane"/>
    <property type="evidence" value="ECO:0007669"/>
    <property type="project" value="UniProtKB-SubCell"/>
</dbReference>
<dbReference type="EC" id="7.1.1.-" evidence="3"/>
<dbReference type="NCBIfam" id="NF004732">
    <property type="entry name" value="PRK06074.1-4"/>
    <property type="match status" value="1"/>
</dbReference>